<gene>
    <name evidence="1" type="ORF">KK060_25005</name>
</gene>
<accession>A0ABS5VYR2</accession>
<sequence length="199" mass="23334">ETKFDKVVKDSFHATLKPLGFKKKGNNFYKQENGVGHIINLQKSTYYSKDHIHFTINTAVFLPEYWTAFYNYFSKPVPDYPTEPGCILRQRIGDLRSENDKWFDITTDTDEEEMVQEMKKNLNQYILPHFQKVLSKDMLVDVLDSKTTRVAPLEKLIVFGELGYKEKAKREFEKIVADTTRNPNFLVTLKEYGKKYGLI</sequence>
<proteinExistence type="predicted"/>
<protein>
    <submittedName>
        <fullName evidence="1">DUF4304 domain-containing protein</fullName>
    </submittedName>
</protein>
<keyword evidence="2" id="KW-1185">Reference proteome</keyword>
<dbReference type="Pfam" id="PF14137">
    <property type="entry name" value="DUF4304"/>
    <property type="match status" value="1"/>
</dbReference>
<dbReference type="EMBL" id="JAHESD010000152">
    <property type="protein sequence ID" value="MBT1706557.1"/>
    <property type="molecule type" value="Genomic_DNA"/>
</dbReference>
<comment type="caution">
    <text evidence="1">The sequence shown here is derived from an EMBL/GenBank/DDBJ whole genome shotgun (WGS) entry which is preliminary data.</text>
</comment>
<organism evidence="1 2">
    <name type="scientific">Chryseosolibacter indicus</name>
    <dbReference type="NCBI Taxonomy" id="2782351"/>
    <lineage>
        <taxon>Bacteria</taxon>
        <taxon>Pseudomonadati</taxon>
        <taxon>Bacteroidota</taxon>
        <taxon>Cytophagia</taxon>
        <taxon>Cytophagales</taxon>
        <taxon>Chryseotaleaceae</taxon>
        <taxon>Chryseosolibacter</taxon>
    </lineage>
</organism>
<evidence type="ECO:0000313" key="2">
    <source>
        <dbReference type="Proteomes" id="UP000772618"/>
    </source>
</evidence>
<dbReference type="InterPro" id="IPR025412">
    <property type="entry name" value="DUF4304"/>
</dbReference>
<name>A0ABS5VYR2_9BACT</name>
<feature type="non-terminal residue" evidence="1">
    <location>
        <position position="1"/>
    </location>
</feature>
<dbReference type="Proteomes" id="UP000772618">
    <property type="component" value="Unassembled WGS sequence"/>
</dbReference>
<evidence type="ECO:0000313" key="1">
    <source>
        <dbReference type="EMBL" id="MBT1706557.1"/>
    </source>
</evidence>
<dbReference type="RefSeq" id="WP_254157998.1">
    <property type="nucleotide sequence ID" value="NZ_JAHESD010000152.1"/>
</dbReference>
<reference evidence="1 2" key="1">
    <citation type="submission" date="2021-05" db="EMBL/GenBank/DDBJ databases">
        <title>A Polyphasic approach of four new species of the genus Ohtaekwangia: Ohtaekwangia histidinii sp. nov., Ohtaekwangia cretensis sp. nov., Ohtaekwangia indiensis sp. nov., Ohtaekwangia reichenbachii sp. nov. from diverse environment.</title>
        <authorList>
            <person name="Octaviana S."/>
        </authorList>
    </citation>
    <scope>NUCLEOTIDE SEQUENCE [LARGE SCALE GENOMIC DNA]</scope>
    <source>
        <strain evidence="1 2">PWU20</strain>
    </source>
</reference>